<evidence type="ECO:0000313" key="2">
    <source>
        <dbReference type="Proteomes" id="UP001249851"/>
    </source>
</evidence>
<evidence type="ECO:0000313" key="1">
    <source>
        <dbReference type="EMBL" id="KAK2559045.1"/>
    </source>
</evidence>
<sequence>MYFIIRASFIGSKIPTPVQRAIVHKEVDSNSKAHSHDLSPSKIPRPVKAFFQIEKLGLNSLKIGAWRLSADLK</sequence>
<protein>
    <submittedName>
        <fullName evidence="1">Uncharacterized protein</fullName>
    </submittedName>
</protein>
<keyword evidence="2" id="KW-1185">Reference proteome</keyword>
<name>A0AAD9QDT4_ACRCE</name>
<accession>A0AAD9QDT4</accession>
<reference evidence="1" key="2">
    <citation type="journal article" date="2023" name="Science">
        <title>Genomic signatures of disease resistance in endangered staghorn corals.</title>
        <authorList>
            <person name="Vollmer S.V."/>
            <person name="Selwyn J.D."/>
            <person name="Despard B.A."/>
            <person name="Roesel C.L."/>
        </authorList>
    </citation>
    <scope>NUCLEOTIDE SEQUENCE</scope>
    <source>
        <strain evidence="1">K2</strain>
    </source>
</reference>
<reference evidence="1" key="1">
    <citation type="journal article" date="2023" name="G3 (Bethesda)">
        <title>Whole genome assembly and annotation of the endangered Caribbean coral Acropora cervicornis.</title>
        <authorList>
            <person name="Selwyn J.D."/>
            <person name="Vollmer S.V."/>
        </authorList>
    </citation>
    <scope>NUCLEOTIDE SEQUENCE</scope>
    <source>
        <strain evidence="1">K2</strain>
    </source>
</reference>
<proteinExistence type="predicted"/>
<dbReference type="Proteomes" id="UP001249851">
    <property type="component" value="Unassembled WGS sequence"/>
</dbReference>
<dbReference type="EMBL" id="JARQWQ010000042">
    <property type="protein sequence ID" value="KAK2559045.1"/>
    <property type="molecule type" value="Genomic_DNA"/>
</dbReference>
<dbReference type="AlphaFoldDB" id="A0AAD9QDT4"/>
<feature type="non-terminal residue" evidence="1">
    <location>
        <position position="1"/>
    </location>
</feature>
<comment type="caution">
    <text evidence="1">The sequence shown here is derived from an EMBL/GenBank/DDBJ whole genome shotgun (WGS) entry which is preliminary data.</text>
</comment>
<gene>
    <name evidence="1" type="ORF">P5673_018683</name>
</gene>
<organism evidence="1 2">
    <name type="scientific">Acropora cervicornis</name>
    <name type="common">Staghorn coral</name>
    <dbReference type="NCBI Taxonomy" id="6130"/>
    <lineage>
        <taxon>Eukaryota</taxon>
        <taxon>Metazoa</taxon>
        <taxon>Cnidaria</taxon>
        <taxon>Anthozoa</taxon>
        <taxon>Hexacorallia</taxon>
        <taxon>Scleractinia</taxon>
        <taxon>Astrocoeniina</taxon>
        <taxon>Acroporidae</taxon>
        <taxon>Acropora</taxon>
    </lineage>
</organism>